<proteinExistence type="predicted"/>
<comment type="caution">
    <text evidence="2">The sequence shown here is derived from an EMBL/GenBank/DDBJ whole genome shotgun (WGS) entry which is preliminary data.</text>
</comment>
<dbReference type="Proteomes" id="UP000238877">
    <property type="component" value="Unassembled WGS sequence"/>
</dbReference>
<sequence>MISQEELKKFTYDLLEKRGVTIQAIADIVMSIQQPYIPDLTMDECLESVQAVLEKRETQNAIITGIELDILAEQKKLSEPLQSFMTRDEALFGIDEILALSVVNLYGSIGFTNYGYIDKVKPGIVRNLDSQVDGHCNTFLDDLVGAVAAAAAGRIAHNTPNRVHHVVVEG</sequence>
<evidence type="ECO:0000313" key="3">
    <source>
        <dbReference type="Proteomes" id="UP000238877"/>
    </source>
</evidence>
<dbReference type="Pfam" id="PF04608">
    <property type="entry name" value="PgpA"/>
    <property type="match status" value="1"/>
</dbReference>
<gene>
    <name evidence="2" type="ORF">VTHSUH11_05030</name>
</gene>
<dbReference type="AlphaFoldDB" id="A0A2S7ZQH1"/>
<accession>A0A2S7ZQH1</accession>
<dbReference type="InterPro" id="IPR007686">
    <property type="entry name" value="YutG/PgpA"/>
</dbReference>
<evidence type="ECO:0000259" key="1">
    <source>
        <dbReference type="Pfam" id="PF04608"/>
    </source>
</evidence>
<dbReference type="GO" id="GO:0008962">
    <property type="term" value="F:phosphatidylglycerophosphatase activity"/>
    <property type="evidence" value="ECO:0007669"/>
    <property type="project" value="InterPro"/>
</dbReference>
<organism evidence="2 3">
    <name type="scientific">Veillonella tobetsuensis</name>
    <dbReference type="NCBI Taxonomy" id="1110546"/>
    <lineage>
        <taxon>Bacteria</taxon>
        <taxon>Bacillati</taxon>
        <taxon>Bacillota</taxon>
        <taxon>Negativicutes</taxon>
        <taxon>Veillonellales</taxon>
        <taxon>Veillonellaceae</taxon>
        <taxon>Veillonella</taxon>
    </lineage>
</organism>
<dbReference type="InterPro" id="IPR036681">
    <property type="entry name" value="PgpA-like_sf"/>
</dbReference>
<dbReference type="RefSeq" id="WP_105092850.1">
    <property type="nucleotide sequence ID" value="NZ_PPDF01000008.1"/>
</dbReference>
<evidence type="ECO:0000313" key="2">
    <source>
        <dbReference type="EMBL" id="PQL25445.1"/>
    </source>
</evidence>
<reference evidence="2 3" key="1">
    <citation type="submission" date="2018-01" db="EMBL/GenBank/DDBJ databases">
        <title>Draft genome sequences of clinical isolates and type strains of oral Veillonella including Veillonella infantum sp., nov.</title>
        <authorList>
            <person name="Mashima I."/>
            <person name="Liao Y.-C."/>
            <person name="Sabharwal A."/>
            <person name="Haase E.M."/>
            <person name="Nakazawa F."/>
            <person name="Scannapieco F.A."/>
        </authorList>
    </citation>
    <scope>NUCLEOTIDE SEQUENCE [LARGE SCALE GENOMIC DNA]</scope>
    <source>
        <strain evidence="2 3">Y6</strain>
    </source>
</reference>
<feature type="domain" description="YutG/PgpA" evidence="1">
    <location>
        <begin position="24"/>
        <end position="157"/>
    </location>
</feature>
<dbReference type="PIRSF" id="PIRSF019587">
    <property type="entry name" value="PGPase"/>
    <property type="match status" value="1"/>
</dbReference>
<protein>
    <submittedName>
        <fullName evidence="2">Phosphatidylglycerophosphatase A</fullName>
    </submittedName>
</protein>
<dbReference type="STRING" id="1110546.GCA_001078375_01848"/>
<dbReference type="CDD" id="cd06971">
    <property type="entry name" value="PgpA"/>
    <property type="match status" value="1"/>
</dbReference>
<dbReference type="EMBL" id="PPDF01000008">
    <property type="protein sequence ID" value="PQL25445.1"/>
    <property type="molecule type" value="Genomic_DNA"/>
</dbReference>
<dbReference type="GO" id="GO:0006629">
    <property type="term" value="P:lipid metabolic process"/>
    <property type="evidence" value="ECO:0007669"/>
    <property type="project" value="InterPro"/>
</dbReference>
<dbReference type="InterPro" id="IPR026038">
    <property type="entry name" value="Put_PGPase"/>
</dbReference>
<name>A0A2S7ZQH1_9FIRM</name>
<dbReference type="SUPFAM" id="SSF101307">
    <property type="entry name" value="YutG-like"/>
    <property type="match status" value="1"/>
</dbReference>
<dbReference type="Gene3D" id="1.10.3760.10">
    <property type="entry name" value="PgpA-like"/>
    <property type="match status" value="1"/>
</dbReference>